<organism evidence="1 2">
    <name type="scientific">Parelaphostrongylus tenuis</name>
    <name type="common">Meningeal worm</name>
    <dbReference type="NCBI Taxonomy" id="148309"/>
    <lineage>
        <taxon>Eukaryota</taxon>
        <taxon>Metazoa</taxon>
        <taxon>Ecdysozoa</taxon>
        <taxon>Nematoda</taxon>
        <taxon>Chromadorea</taxon>
        <taxon>Rhabditida</taxon>
        <taxon>Rhabditina</taxon>
        <taxon>Rhabditomorpha</taxon>
        <taxon>Strongyloidea</taxon>
        <taxon>Metastrongylidae</taxon>
        <taxon>Parelaphostrongylus</taxon>
    </lineage>
</organism>
<comment type="caution">
    <text evidence="1">The sequence shown here is derived from an EMBL/GenBank/DDBJ whole genome shotgun (WGS) entry which is preliminary data.</text>
</comment>
<keyword evidence="2" id="KW-1185">Reference proteome</keyword>
<evidence type="ECO:0000313" key="1">
    <source>
        <dbReference type="EMBL" id="KAJ1370121.1"/>
    </source>
</evidence>
<evidence type="ECO:0000313" key="2">
    <source>
        <dbReference type="Proteomes" id="UP001196413"/>
    </source>
</evidence>
<sequence>MATGASFVPRFVEYGQAVSTIPRPLGSGGEQPAVVSASSCRPSGRSCELERNCPHFATGSFTLAEIVVLIVYLLLNWVSWRHLLPGPNPSTGRLLTTAILCRKKSGNTVLASAI</sequence>
<gene>
    <name evidence="1" type="ORF">KIN20_031778</name>
</gene>
<dbReference type="Proteomes" id="UP001196413">
    <property type="component" value="Unassembled WGS sequence"/>
</dbReference>
<dbReference type="EMBL" id="JAHQIW010006736">
    <property type="protein sequence ID" value="KAJ1370121.1"/>
    <property type="molecule type" value="Genomic_DNA"/>
</dbReference>
<proteinExistence type="predicted"/>
<reference evidence="1" key="1">
    <citation type="submission" date="2021-06" db="EMBL/GenBank/DDBJ databases">
        <title>Parelaphostrongylus tenuis whole genome reference sequence.</title>
        <authorList>
            <person name="Garwood T.J."/>
            <person name="Larsen P.A."/>
            <person name="Fountain-Jones N.M."/>
            <person name="Garbe J.R."/>
            <person name="Macchietto M.G."/>
            <person name="Kania S.A."/>
            <person name="Gerhold R.W."/>
            <person name="Richards J.E."/>
            <person name="Wolf T.M."/>
        </authorList>
    </citation>
    <scope>NUCLEOTIDE SEQUENCE</scope>
    <source>
        <strain evidence="1">MNPRO001-30</strain>
        <tissue evidence="1">Meninges</tissue>
    </source>
</reference>
<accession>A0AAD5R637</accession>
<dbReference type="AlphaFoldDB" id="A0AAD5R637"/>
<protein>
    <submittedName>
        <fullName evidence="1">Uncharacterized protein</fullName>
    </submittedName>
</protein>
<name>A0AAD5R637_PARTN</name>